<protein>
    <submittedName>
        <fullName evidence="1">Uncharacterized protein</fullName>
    </submittedName>
</protein>
<accession>A0A6A3K7G7</accession>
<gene>
    <name evidence="1" type="ORF">PF011_g13712</name>
</gene>
<name>A0A6A3K7G7_9STRA</name>
<reference evidence="1 2" key="1">
    <citation type="submission" date="2018-09" db="EMBL/GenBank/DDBJ databases">
        <title>Genomic investigation of the strawberry pathogen Phytophthora fragariae indicates pathogenicity is determined by transcriptional variation in three key races.</title>
        <authorList>
            <person name="Adams T.M."/>
            <person name="Armitage A.D."/>
            <person name="Sobczyk M.K."/>
            <person name="Bates H.J."/>
            <person name="Dunwell J.M."/>
            <person name="Nellist C.F."/>
            <person name="Harrison R.J."/>
        </authorList>
    </citation>
    <scope>NUCLEOTIDE SEQUENCE [LARGE SCALE GENOMIC DNA]</scope>
    <source>
        <strain evidence="1 2">SCRP245</strain>
    </source>
</reference>
<organism evidence="1 2">
    <name type="scientific">Phytophthora fragariae</name>
    <dbReference type="NCBI Taxonomy" id="53985"/>
    <lineage>
        <taxon>Eukaryota</taxon>
        <taxon>Sar</taxon>
        <taxon>Stramenopiles</taxon>
        <taxon>Oomycota</taxon>
        <taxon>Peronosporomycetes</taxon>
        <taxon>Peronosporales</taxon>
        <taxon>Peronosporaceae</taxon>
        <taxon>Phytophthora</taxon>
    </lineage>
</organism>
<dbReference type="AlphaFoldDB" id="A0A6A3K7G7"/>
<sequence>MAVEASRVEIATLDVTIQQVAAALSVTVNDKKSVTRVQFVAWLVPKPPEKYGALHPTQEAREPQHHGARVKAVKLEVPPSSQVLVQSCEFRYPIGGQLGVDSTEVRLLALGIDGLEERDEIVGETEGYQHLSSAGVDEELAISSKGGVNQFLSPRHTRIEDFVFLAERDESGVHKPGSSSTRFTAGFTLTVFNSFSRRASLVP</sequence>
<evidence type="ECO:0000313" key="2">
    <source>
        <dbReference type="Proteomes" id="UP000460718"/>
    </source>
</evidence>
<dbReference type="EMBL" id="QXFW01000858">
    <property type="protein sequence ID" value="KAE9001497.1"/>
    <property type="molecule type" value="Genomic_DNA"/>
</dbReference>
<evidence type="ECO:0000313" key="1">
    <source>
        <dbReference type="EMBL" id="KAE9001497.1"/>
    </source>
</evidence>
<comment type="caution">
    <text evidence="1">The sequence shown here is derived from an EMBL/GenBank/DDBJ whole genome shotgun (WGS) entry which is preliminary data.</text>
</comment>
<dbReference type="Proteomes" id="UP000460718">
    <property type="component" value="Unassembled WGS sequence"/>
</dbReference>
<proteinExistence type="predicted"/>